<evidence type="ECO:0000313" key="3">
    <source>
        <dbReference type="Proteomes" id="UP000559256"/>
    </source>
</evidence>
<accession>A0A8H5CMV2</accession>
<feature type="compositionally biased region" description="Basic and acidic residues" evidence="1">
    <location>
        <begin position="111"/>
        <end position="128"/>
    </location>
</feature>
<feature type="compositionally biased region" description="Basic and acidic residues" evidence="1">
    <location>
        <begin position="1"/>
        <end position="26"/>
    </location>
</feature>
<protein>
    <submittedName>
        <fullName evidence="2">Uncharacterized protein</fullName>
    </submittedName>
</protein>
<organism evidence="2 3">
    <name type="scientific">Tetrapyrgos nigripes</name>
    <dbReference type="NCBI Taxonomy" id="182062"/>
    <lineage>
        <taxon>Eukaryota</taxon>
        <taxon>Fungi</taxon>
        <taxon>Dikarya</taxon>
        <taxon>Basidiomycota</taxon>
        <taxon>Agaricomycotina</taxon>
        <taxon>Agaricomycetes</taxon>
        <taxon>Agaricomycetidae</taxon>
        <taxon>Agaricales</taxon>
        <taxon>Marasmiineae</taxon>
        <taxon>Marasmiaceae</taxon>
        <taxon>Tetrapyrgos</taxon>
    </lineage>
</organism>
<feature type="region of interest" description="Disordered" evidence="1">
    <location>
        <begin position="1"/>
        <end position="73"/>
    </location>
</feature>
<feature type="compositionally biased region" description="Low complexity" evidence="1">
    <location>
        <begin position="42"/>
        <end position="57"/>
    </location>
</feature>
<comment type="caution">
    <text evidence="2">The sequence shown here is derived from an EMBL/GenBank/DDBJ whole genome shotgun (WGS) entry which is preliminary data.</text>
</comment>
<gene>
    <name evidence="2" type="ORF">D9758_016403</name>
</gene>
<feature type="compositionally biased region" description="Low complexity" evidence="1">
    <location>
        <begin position="137"/>
        <end position="146"/>
    </location>
</feature>
<feature type="compositionally biased region" description="Low complexity" evidence="1">
    <location>
        <begin position="171"/>
        <end position="231"/>
    </location>
</feature>
<dbReference type="EMBL" id="JAACJM010000121">
    <property type="protein sequence ID" value="KAF5344674.1"/>
    <property type="molecule type" value="Genomic_DNA"/>
</dbReference>
<proteinExistence type="predicted"/>
<keyword evidence="3" id="KW-1185">Reference proteome</keyword>
<evidence type="ECO:0000313" key="2">
    <source>
        <dbReference type="EMBL" id="KAF5344674.1"/>
    </source>
</evidence>
<evidence type="ECO:0000256" key="1">
    <source>
        <dbReference type="SAM" id="MobiDB-lite"/>
    </source>
</evidence>
<sequence>MVMERVEREMQARVSEIEGKRERERVGFAASTCATGSKRVHSSSSSASTSEGGFSFSQPPKKRPRVEESMKEGEKIECRIDFNEEDREYQVKKALSLATPSSDLRSLQHGLGERAENEGREGKGKWVEEEGVEGEGEASTSTSTLRTRSRGLRRMDTENQMFNLDDEGEGSPESTSSSESASTTTTTTTTASQPTSPTSTTTTSSSSSSTPTSASTTTTTATPSSRTPTTTLPRPNCRLNPPHLTPPRRPHLPSPLPPIHLFIRDRRKVVGYR</sequence>
<dbReference type="AlphaFoldDB" id="A0A8H5CMV2"/>
<feature type="region of interest" description="Disordered" evidence="1">
    <location>
        <begin position="94"/>
        <end position="256"/>
    </location>
</feature>
<dbReference type="Proteomes" id="UP000559256">
    <property type="component" value="Unassembled WGS sequence"/>
</dbReference>
<name>A0A8H5CMV2_9AGAR</name>
<reference evidence="2 3" key="1">
    <citation type="journal article" date="2020" name="ISME J.">
        <title>Uncovering the hidden diversity of litter-decomposition mechanisms in mushroom-forming fungi.</title>
        <authorList>
            <person name="Floudas D."/>
            <person name="Bentzer J."/>
            <person name="Ahren D."/>
            <person name="Johansson T."/>
            <person name="Persson P."/>
            <person name="Tunlid A."/>
        </authorList>
    </citation>
    <scope>NUCLEOTIDE SEQUENCE [LARGE SCALE GENOMIC DNA]</scope>
    <source>
        <strain evidence="2 3">CBS 291.85</strain>
    </source>
</reference>